<keyword evidence="3 6" id="KW-0812">Transmembrane</keyword>
<keyword evidence="5 6" id="KW-0472">Membrane</keyword>
<evidence type="ECO:0000256" key="4">
    <source>
        <dbReference type="ARBA" id="ARBA00022989"/>
    </source>
</evidence>
<name>F0RTZ6_SPHGB</name>
<dbReference type="InterPro" id="IPR051461">
    <property type="entry name" value="UPF0750_membrane"/>
</dbReference>
<feature type="transmembrane region" description="Helical" evidence="6">
    <location>
        <begin position="116"/>
        <end position="134"/>
    </location>
</feature>
<comment type="subcellular location">
    <subcellularLocation>
        <location evidence="1">Cell membrane</location>
        <topology evidence="1">Multi-pass membrane protein</topology>
    </subcellularLocation>
</comment>
<dbReference type="Pfam" id="PF10035">
    <property type="entry name" value="DUF2179"/>
    <property type="match status" value="1"/>
</dbReference>
<sequence length="309" mass="33224">MANTTHKRLGLEALYLIGGTALAGFAVAVFITPAKIASGGVNGVATIIYHLTGWDTGLVMLGISIPLFLIGMSIFGKSYGAKSLAGTLLLSLWVSLFGQMTDYNGFLPYVDRMDTLLSAIFGGVLLGSGIGIVMRSGSNTGGTDILAQILSHFTPLPLGTALFLCDASVIVLGAVVFGLERALFAVITLYLSGQMVNFVVMNLGTKYAKTAYIVSEHHEAIGKRIISELHHGGTLISGVGIFTGRERTMLLAVVHNQQINHLTQIVHQEDPKAFMFVHETYQALGEGFVPMQKLIKSEEKRSKQNRPNR</sequence>
<dbReference type="KEGG" id="sbu:SpiBuddy_2255"/>
<dbReference type="RefSeq" id="WP_013607923.1">
    <property type="nucleotide sequence ID" value="NC_015152.1"/>
</dbReference>
<evidence type="ECO:0000256" key="3">
    <source>
        <dbReference type="ARBA" id="ARBA00022692"/>
    </source>
</evidence>
<dbReference type="PANTHER" id="PTHR33545">
    <property type="entry name" value="UPF0750 MEMBRANE PROTEIN YITT-RELATED"/>
    <property type="match status" value="1"/>
</dbReference>
<dbReference type="Gene3D" id="3.30.70.120">
    <property type="match status" value="1"/>
</dbReference>
<keyword evidence="9" id="KW-1185">Reference proteome</keyword>
<keyword evidence="4 6" id="KW-1133">Transmembrane helix</keyword>
<dbReference type="GO" id="GO:0005886">
    <property type="term" value="C:plasma membrane"/>
    <property type="evidence" value="ECO:0007669"/>
    <property type="project" value="UniProtKB-SubCell"/>
</dbReference>
<evidence type="ECO:0000256" key="5">
    <source>
        <dbReference type="ARBA" id="ARBA00023136"/>
    </source>
</evidence>
<dbReference type="eggNOG" id="COG1284">
    <property type="taxonomic scope" value="Bacteria"/>
</dbReference>
<dbReference type="InterPro" id="IPR019264">
    <property type="entry name" value="DUF2179"/>
</dbReference>
<evidence type="ECO:0000256" key="1">
    <source>
        <dbReference type="ARBA" id="ARBA00004651"/>
    </source>
</evidence>
<feature type="domain" description="DUF2179" evidence="7">
    <location>
        <begin position="231"/>
        <end position="285"/>
    </location>
</feature>
<feature type="transmembrane region" description="Helical" evidence="6">
    <location>
        <begin position="155"/>
        <end position="176"/>
    </location>
</feature>
<dbReference type="HOGENOM" id="CLU_063199_1_1_12"/>
<dbReference type="STRING" id="158189.SpiBuddy_2255"/>
<feature type="transmembrane region" description="Helical" evidence="6">
    <location>
        <begin position="182"/>
        <end position="200"/>
    </location>
</feature>
<dbReference type="InterPro" id="IPR003740">
    <property type="entry name" value="YitT"/>
</dbReference>
<dbReference type="EMBL" id="CP002541">
    <property type="protein sequence ID" value="ADY14074.1"/>
    <property type="molecule type" value="Genomic_DNA"/>
</dbReference>
<dbReference type="Pfam" id="PF02588">
    <property type="entry name" value="YitT_membrane"/>
    <property type="match status" value="1"/>
</dbReference>
<organism evidence="8 9">
    <name type="scientific">Sphaerochaeta globosa (strain ATCC BAA-1886 / DSM 22777 / Buddy)</name>
    <name type="common">Spirochaeta sp. (strain Buddy)</name>
    <dbReference type="NCBI Taxonomy" id="158189"/>
    <lineage>
        <taxon>Bacteria</taxon>
        <taxon>Pseudomonadati</taxon>
        <taxon>Spirochaetota</taxon>
        <taxon>Spirochaetia</taxon>
        <taxon>Spirochaetales</taxon>
        <taxon>Sphaerochaetaceae</taxon>
        <taxon>Sphaerochaeta</taxon>
    </lineage>
</organism>
<evidence type="ECO:0000313" key="9">
    <source>
        <dbReference type="Proteomes" id="UP000008466"/>
    </source>
</evidence>
<dbReference type="OrthoDB" id="3180973at2"/>
<evidence type="ECO:0000256" key="2">
    <source>
        <dbReference type="ARBA" id="ARBA00022475"/>
    </source>
</evidence>
<accession>F0RTZ6</accession>
<dbReference type="InterPro" id="IPR015867">
    <property type="entry name" value="N-reg_PII/ATP_PRibTrfase_C"/>
</dbReference>
<dbReference type="CDD" id="cd16380">
    <property type="entry name" value="YitT_C"/>
    <property type="match status" value="1"/>
</dbReference>
<feature type="transmembrane region" description="Helical" evidence="6">
    <location>
        <begin position="12"/>
        <end position="31"/>
    </location>
</feature>
<dbReference type="Proteomes" id="UP000008466">
    <property type="component" value="Chromosome"/>
</dbReference>
<feature type="transmembrane region" description="Helical" evidence="6">
    <location>
        <begin position="51"/>
        <end position="72"/>
    </location>
</feature>
<reference evidence="9" key="1">
    <citation type="submission" date="2011-02" db="EMBL/GenBank/DDBJ databases">
        <title>Complete sequence of Spirochaeta sp. Buddy.</title>
        <authorList>
            <person name="Lucas S."/>
            <person name="Copeland A."/>
            <person name="Lapidus A."/>
            <person name="Cheng J.-F."/>
            <person name="Goodwin L."/>
            <person name="Pitluck S."/>
            <person name="Zeytun A."/>
            <person name="Detter J.C."/>
            <person name="Han C."/>
            <person name="Tapia R."/>
            <person name="Land M."/>
            <person name="Hauser L."/>
            <person name="Kyrpides N."/>
            <person name="Ivanova N."/>
            <person name="Mikhailova N."/>
            <person name="Pagani I."/>
            <person name="Ritalahti K.M."/>
            <person name="Loeffler F.E."/>
            <person name="Woyke T."/>
        </authorList>
    </citation>
    <scope>NUCLEOTIDE SEQUENCE [LARGE SCALE GENOMIC DNA]</scope>
    <source>
        <strain evidence="9">ATCC BAA-1886 / DSM 22777 / Buddy</strain>
    </source>
</reference>
<dbReference type="AlphaFoldDB" id="F0RTZ6"/>
<gene>
    <name evidence="8" type="ordered locus">SpiBuddy_2255</name>
</gene>
<evidence type="ECO:0000256" key="6">
    <source>
        <dbReference type="SAM" id="Phobius"/>
    </source>
</evidence>
<dbReference type="PIRSF" id="PIRSF006483">
    <property type="entry name" value="Membrane_protein_YitT"/>
    <property type="match status" value="1"/>
</dbReference>
<evidence type="ECO:0000259" key="7">
    <source>
        <dbReference type="Pfam" id="PF10035"/>
    </source>
</evidence>
<feature type="transmembrane region" description="Helical" evidence="6">
    <location>
        <begin position="79"/>
        <end position="96"/>
    </location>
</feature>
<keyword evidence="2" id="KW-1003">Cell membrane</keyword>
<proteinExistence type="predicted"/>
<protein>
    <recommendedName>
        <fullName evidence="7">DUF2179 domain-containing protein</fullName>
    </recommendedName>
</protein>
<dbReference type="PANTHER" id="PTHR33545:SF9">
    <property type="entry name" value="UPF0750 MEMBRANE PROTEIN YITE"/>
    <property type="match status" value="1"/>
</dbReference>
<evidence type="ECO:0000313" key="8">
    <source>
        <dbReference type="EMBL" id="ADY14074.1"/>
    </source>
</evidence>